<keyword evidence="9" id="KW-1185">Reference proteome</keyword>
<gene>
    <name evidence="8" type="ORF">Lupro_12190</name>
</gene>
<evidence type="ECO:0000256" key="5">
    <source>
        <dbReference type="ARBA" id="ARBA00023237"/>
    </source>
</evidence>
<dbReference type="STRING" id="1622118.Lupro_12190"/>
<dbReference type="Gene3D" id="2.60.40.3620">
    <property type="match status" value="1"/>
</dbReference>
<dbReference type="RefSeq" id="WP_068210792.1">
    <property type="nucleotide sequence ID" value="NZ_CP013355.1"/>
</dbReference>
<name>A0A0X8G8F6_9FLAO</name>
<dbReference type="EMBL" id="CP013355">
    <property type="protein sequence ID" value="AMC11974.1"/>
    <property type="molecule type" value="Genomic_DNA"/>
</dbReference>
<evidence type="ECO:0000256" key="2">
    <source>
        <dbReference type="ARBA" id="ARBA00006275"/>
    </source>
</evidence>
<dbReference type="AlphaFoldDB" id="A0A0X8G8F6"/>
<dbReference type="SUPFAM" id="SSF48452">
    <property type="entry name" value="TPR-like"/>
    <property type="match status" value="1"/>
</dbReference>
<comment type="subcellular location">
    <subcellularLocation>
        <location evidence="1">Cell outer membrane</location>
    </subcellularLocation>
</comment>
<dbReference type="PATRIC" id="fig|1622118.3.peg.2501"/>
<sequence length="628" mass="68742">MKKYSFKILMIGIIVSLFTMTSCLNDLDTLPKDKDIVLADELFNDPAAYKQVLAKLYAGLAISGQQGPAGLPDITGIDEGFSQYLRQYWLAQEVTTDEAVIGWADGSLPDYHEHDWTSSNEFVAALYNRIIYQITSCNAFLRETTPEKLNSRGVSGQLLADIQLYKKEARFLRALSYYHALDLFGNFPFVTENDEVGFFFPEQKSRADLFSFVESELLTIQDGMVAPKSNEYARADQAAAWTLLAKLYLNAEVYTGSARYSDCVTYSSKVINAGYSLEPSYENLFLADNNTASGVIFPIAFDGLRTQSYGGTTFLIHASVGGSMNPADFGINGGWGGNRATSALVNAFNSGIDTNASNNAIGAASNWGLVGSATANGWGGPDMSLHQTGTANVYAGFFNLSDGEIKFRRDNDWGFNFGDNGADGTLEDGGSNIVIAAGLYKITLDLGNLTYTIEQDPRAMFHTDGQTLEIESISTFTDGYAVTKFKNVDRNGMPGSDTSGNFTDTDFPLFRIADVYLMYAEATLRGGGGSEATAVSYMNELRDRAGNFGKVTSINLDFILNERARELFWEGHRRTDLIRFGKFTDGNYVWPWKGGVMEGTSTPSYLNLLPIPATDLNANPNLTQNAGY</sequence>
<dbReference type="Proteomes" id="UP000059672">
    <property type="component" value="Chromosome"/>
</dbReference>
<dbReference type="Pfam" id="PF07980">
    <property type="entry name" value="SusD_RagB"/>
    <property type="match status" value="1"/>
</dbReference>
<keyword evidence="5" id="KW-0998">Cell outer membrane</keyword>
<dbReference type="GO" id="GO:0009279">
    <property type="term" value="C:cell outer membrane"/>
    <property type="evidence" value="ECO:0007669"/>
    <property type="project" value="UniProtKB-SubCell"/>
</dbReference>
<evidence type="ECO:0000259" key="7">
    <source>
        <dbReference type="Pfam" id="PF07980"/>
    </source>
</evidence>
<protein>
    <recommendedName>
        <fullName evidence="7">RagB/SusD domain-containing protein</fullName>
    </recommendedName>
</protein>
<comment type="similarity">
    <text evidence="2">Belongs to the SusD family.</text>
</comment>
<reference evidence="9" key="1">
    <citation type="submission" date="2015-12" db="EMBL/GenBank/DDBJ databases">
        <title>Complete genome sequence of Lutibacter profundus strain LP1.</title>
        <authorList>
            <person name="Wissuwa J."/>
            <person name="Le Moine Bauer S."/>
            <person name="Stokke R."/>
            <person name="Dahle H."/>
            <person name="Steen I.H."/>
        </authorList>
    </citation>
    <scope>NUCLEOTIDE SEQUENCE [LARGE SCALE GENOMIC DNA]</scope>
    <source>
        <strain evidence="9">LP1</strain>
    </source>
</reference>
<dbReference type="KEGG" id="lut:Lupro_12190"/>
<evidence type="ECO:0000256" key="1">
    <source>
        <dbReference type="ARBA" id="ARBA00004442"/>
    </source>
</evidence>
<dbReference type="CDD" id="cd12956">
    <property type="entry name" value="CBM_SusE-F_like"/>
    <property type="match status" value="1"/>
</dbReference>
<keyword evidence="3 6" id="KW-0732">Signal</keyword>
<evidence type="ECO:0000313" key="8">
    <source>
        <dbReference type="EMBL" id="AMC11974.1"/>
    </source>
</evidence>
<evidence type="ECO:0000256" key="6">
    <source>
        <dbReference type="SAM" id="SignalP"/>
    </source>
</evidence>
<dbReference type="OrthoDB" id="5694214at2"/>
<dbReference type="InterPro" id="IPR012944">
    <property type="entry name" value="SusD_RagB_dom"/>
</dbReference>
<proteinExistence type="inferred from homology"/>
<feature type="domain" description="RagB/SusD" evidence="7">
    <location>
        <begin position="326"/>
        <end position="628"/>
    </location>
</feature>
<dbReference type="PROSITE" id="PS51257">
    <property type="entry name" value="PROKAR_LIPOPROTEIN"/>
    <property type="match status" value="1"/>
</dbReference>
<keyword evidence="4" id="KW-0472">Membrane</keyword>
<evidence type="ECO:0000256" key="4">
    <source>
        <dbReference type="ARBA" id="ARBA00023136"/>
    </source>
</evidence>
<accession>A0A0X8G8F6</accession>
<evidence type="ECO:0000256" key="3">
    <source>
        <dbReference type="ARBA" id="ARBA00022729"/>
    </source>
</evidence>
<reference evidence="8 9" key="2">
    <citation type="journal article" date="2016" name="Int. J. Syst. Evol. Microbiol.">
        <title>Lutibacter profundi sp. nov., isolated from a deep-sea hydrothermal system on the Arctic Mid-Ocean Ridge and emended description of the genus Lutibacter.</title>
        <authorList>
            <person name="Le Moine Bauer S."/>
            <person name="Roalkvam I."/>
            <person name="Steen I.H."/>
            <person name="Dahle H."/>
        </authorList>
    </citation>
    <scope>NUCLEOTIDE SEQUENCE [LARGE SCALE GENOMIC DNA]</scope>
    <source>
        <strain evidence="8 9">LP1</strain>
    </source>
</reference>
<feature type="signal peptide" evidence="6">
    <location>
        <begin position="1"/>
        <end position="24"/>
    </location>
</feature>
<organism evidence="8 9">
    <name type="scientific">Lutibacter profundi</name>
    <dbReference type="NCBI Taxonomy" id="1622118"/>
    <lineage>
        <taxon>Bacteria</taxon>
        <taxon>Pseudomonadati</taxon>
        <taxon>Bacteroidota</taxon>
        <taxon>Flavobacteriia</taxon>
        <taxon>Flavobacteriales</taxon>
        <taxon>Flavobacteriaceae</taxon>
        <taxon>Lutibacter</taxon>
    </lineage>
</organism>
<dbReference type="InterPro" id="IPR011990">
    <property type="entry name" value="TPR-like_helical_dom_sf"/>
</dbReference>
<evidence type="ECO:0000313" key="9">
    <source>
        <dbReference type="Proteomes" id="UP000059672"/>
    </source>
</evidence>
<feature type="chain" id="PRO_5007066340" description="RagB/SusD domain-containing protein" evidence="6">
    <location>
        <begin position="25"/>
        <end position="628"/>
    </location>
</feature>
<dbReference type="Gene3D" id="1.25.40.390">
    <property type="match status" value="1"/>
</dbReference>